<proteinExistence type="predicted"/>
<keyword evidence="3" id="KW-1185">Reference proteome</keyword>
<dbReference type="EMBL" id="JAQHRD010000001">
    <property type="protein sequence ID" value="KAJ6445535.1"/>
    <property type="molecule type" value="Genomic_DNA"/>
</dbReference>
<feature type="region of interest" description="Disordered" evidence="1">
    <location>
        <begin position="38"/>
        <end position="63"/>
    </location>
</feature>
<gene>
    <name evidence="2" type="ORF">O9K51_00296</name>
</gene>
<dbReference type="AlphaFoldDB" id="A0AB34G2B9"/>
<evidence type="ECO:0000313" key="3">
    <source>
        <dbReference type="Proteomes" id="UP001163105"/>
    </source>
</evidence>
<protein>
    <submittedName>
        <fullName evidence="2">Uncharacterized protein</fullName>
    </submittedName>
</protein>
<accession>A0AB34G2B9</accession>
<dbReference type="Proteomes" id="UP001163105">
    <property type="component" value="Unassembled WGS sequence"/>
</dbReference>
<name>A0AB34G2B9_9HYPO</name>
<organism evidence="2 3">
    <name type="scientific">Purpureocillium lavendulum</name>
    <dbReference type="NCBI Taxonomy" id="1247861"/>
    <lineage>
        <taxon>Eukaryota</taxon>
        <taxon>Fungi</taxon>
        <taxon>Dikarya</taxon>
        <taxon>Ascomycota</taxon>
        <taxon>Pezizomycotina</taxon>
        <taxon>Sordariomycetes</taxon>
        <taxon>Hypocreomycetidae</taxon>
        <taxon>Hypocreales</taxon>
        <taxon>Ophiocordycipitaceae</taxon>
        <taxon>Purpureocillium</taxon>
    </lineage>
</organism>
<evidence type="ECO:0000256" key="1">
    <source>
        <dbReference type="SAM" id="MobiDB-lite"/>
    </source>
</evidence>
<feature type="compositionally biased region" description="Polar residues" evidence="1">
    <location>
        <begin position="42"/>
        <end position="51"/>
    </location>
</feature>
<comment type="caution">
    <text evidence="2">The sequence shown here is derived from an EMBL/GenBank/DDBJ whole genome shotgun (WGS) entry which is preliminary data.</text>
</comment>
<reference evidence="2" key="1">
    <citation type="submission" date="2023-01" db="EMBL/GenBank/DDBJ databases">
        <title>The growth and conidiation of Purpureocillium lavendulum are regulated by nitrogen source and histone H3K14 acetylation.</title>
        <authorList>
            <person name="Tang P."/>
            <person name="Han J."/>
            <person name="Zhang C."/>
            <person name="Tang P."/>
            <person name="Qi F."/>
            <person name="Zhang K."/>
            <person name="Liang L."/>
        </authorList>
    </citation>
    <scope>NUCLEOTIDE SEQUENCE</scope>
    <source>
        <strain evidence="2">YMF1.00683</strain>
    </source>
</reference>
<evidence type="ECO:0000313" key="2">
    <source>
        <dbReference type="EMBL" id="KAJ6445535.1"/>
    </source>
</evidence>
<sequence>MGIGAATGFSPGGFWGLSGAMPTDQALDTNGQGSAIVRTGLQGCSPSSVRSSYEYRSGTHKND</sequence>